<sequence>MEDAVAARLASWDETKREHFVAVPTDIVTDWEEPGQRHPLADT</sequence>
<dbReference type="EMBL" id="JBHUGS010000005">
    <property type="protein sequence ID" value="MFD1952114.1"/>
    <property type="molecule type" value="Genomic_DNA"/>
</dbReference>
<keyword evidence="2" id="KW-1185">Reference proteome</keyword>
<dbReference type="Proteomes" id="UP001597400">
    <property type="component" value="Unassembled WGS sequence"/>
</dbReference>
<evidence type="ECO:0000313" key="2">
    <source>
        <dbReference type="Proteomes" id="UP001597400"/>
    </source>
</evidence>
<evidence type="ECO:0000313" key="1">
    <source>
        <dbReference type="EMBL" id="MFD1952114.1"/>
    </source>
</evidence>
<organism evidence="1 2">
    <name type="scientific">Sphingomonas arantia</name>
    <dbReference type="NCBI Taxonomy" id="1460676"/>
    <lineage>
        <taxon>Bacteria</taxon>
        <taxon>Pseudomonadati</taxon>
        <taxon>Pseudomonadota</taxon>
        <taxon>Alphaproteobacteria</taxon>
        <taxon>Sphingomonadales</taxon>
        <taxon>Sphingomonadaceae</taxon>
        <taxon>Sphingomonas</taxon>
    </lineage>
</organism>
<gene>
    <name evidence="1" type="ORF">ACFSGX_15175</name>
</gene>
<name>A0ABW4U3G7_9SPHN</name>
<dbReference type="RefSeq" id="WP_380931173.1">
    <property type="nucleotide sequence ID" value="NZ_JBHUGS010000005.1"/>
</dbReference>
<reference evidence="2" key="1">
    <citation type="journal article" date="2019" name="Int. J. Syst. Evol. Microbiol.">
        <title>The Global Catalogue of Microorganisms (GCM) 10K type strain sequencing project: providing services to taxonomists for standard genome sequencing and annotation.</title>
        <authorList>
            <consortium name="The Broad Institute Genomics Platform"/>
            <consortium name="The Broad Institute Genome Sequencing Center for Infectious Disease"/>
            <person name="Wu L."/>
            <person name="Ma J."/>
        </authorList>
    </citation>
    <scope>NUCLEOTIDE SEQUENCE [LARGE SCALE GENOMIC DNA]</scope>
    <source>
        <strain evidence="2">CGMCC 1.12702</strain>
    </source>
</reference>
<accession>A0ABW4U3G7</accession>
<protein>
    <submittedName>
        <fullName evidence="1">Uncharacterized protein</fullName>
    </submittedName>
</protein>
<proteinExistence type="predicted"/>
<comment type="caution">
    <text evidence="1">The sequence shown here is derived from an EMBL/GenBank/DDBJ whole genome shotgun (WGS) entry which is preliminary data.</text>
</comment>